<dbReference type="NCBIfam" id="NF011155">
    <property type="entry name" value="PRK14561.1"/>
    <property type="match status" value="1"/>
</dbReference>
<dbReference type="OrthoDB" id="108920at2157"/>
<comment type="caution">
    <text evidence="1">The sequence shown here is derived from an EMBL/GenBank/DDBJ whole genome shotgun (WGS) entry which is preliminary data.</text>
</comment>
<dbReference type="EMBL" id="JAGGMV010000003">
    <property type="protein sequence ID" value="MBP2201750.1"/>
    <property type="molecule type" value="Genomic_DNA"/>
</dbReference>
<dbReference type="GO" id="GO:0008168">
    <property type="term" value="F:methyltransferase activity"/>
    <property type="evidence" value="ECO:0007669"/>
    <property type="project" value="UniProtKB-KW"/>
</dbReference>
<name>A0A8J7S579_METVO</name>
<dbReference type="InterPro" id="IPR014729">
    <property type="entry name" value="Rossmann-like_a/b/a_fold"/>
</dbReference>
<dbReference type="Proteomes" id="UP000740329">
    <property type="component" value="Unassembled WGS sequence"/>
</dbReference>
<protein>
    <submittedName>
        <fullName evidence="1">Putative subunit of tRNA(5-methylaminomethyl-2-thiouridylate) methyltransferase</fullName>
    </submittedName>
</protein>
<dbReference type="InterPro" id="IPR055834">
    <property type="entry name" value="DUF7411"/>
</dbReference>
<dbReference type="Gene3D" id="3.40.50.620">
    <property type="entry name" value="HUPs"/>
    <property type="match status" value="1"/>
</dbReference>
<dbReference type="AlphaFoldDB" id="A0A8J7S579"/>
<gene>
    <name evidence="1" type="ORF">J3E07_001175</name>
</gene>
<dbReference type="SUPFAM" id="SSF52402">
    <property type="entry name" value="Adenine nucleotide alpha hydrolases-like"/>
    <property type="match status" value="1"/>
</dbReference>
<sequence length="206" mass="23393">MDAINTNNLNNKAHVLFSGGKDSSLSAIILNNLGYDIELVTINFGVLDSYIHAQNTAKILNYSHKVISLDSEILEKSVDIILNDGFPSNGIQYIHKETLNIISDDFEVIADGTRRDDRVPKLSHAEVQSLEMRKDIQYITPLMGFGHKTLRNLVNSYFEISEKESEELLKSDYETEIRAVLRSRGENPLDYFPKHIQSRVVGLKKR</sequence>
<evidence type="ECO:0000313" key="2">
    <source>
        <dbReference type="Proteomes" id="UP000740329"/>
    </source>
</evidence>
<keyword evidence="1" id="KW-0489">Methyltransferase</keyword>
<organism evidence="1 2">
    <name type="scientific">Methanococcus voltae</name>
    <dbReference type="NCBI Taxonomy" id="2188"/>
    <lineage>
        <taxon>Archaea</taxon>
        <taxon>Methanobacteriati</taxon>
        <taxon>Methanobacteriota</taxon>
        <taxon>Methanomada group</taxon>
        <taxon>Methanococci</taxon>
        <taxon>Methanococcales</taxon>
        <taxon>Methanococcaceae</taxon>
        <taxon>Methanococcus</taxon>
    </lineage>
</organism>
<evidence type="ECO:0000313" key="1">
    <source>
        <dbReference type="EMBL" id="MBP2201750.1"/>
    </source>
</evidence>
<dbReference type="RefSeq" id="WP_209591229.1">
    <property type="nucleotide sequence ID" value="NZ_JAGGMU010000003.1"/>
</dbReference>
<proteinExistence type="predicted"/>
<dbReference type="GO" id="GO:0032259">
    <property type="term" value="P:methylation"/>
    <property type="evidence" value="ECO:0007669"/>
    <property type="project" value="UniProtKB-KW"/>
</dbReference>
<accession>A0A8J7S579</accession>
<dbReference type="Pfam" id="PF24167">
    <property type="entry name" value="DUF7411"/>
    <property type="match status" value="1"/>
</dbReference>
<dbReference type="CDD" id="cd01986">
    <property type="entry name" value="AANH-like"/>
    <property type="match status" value="1"/>
</dbReference>
<reference evidence="1" key="1">
    <citation type="submission" date="2021-03" db="EMBL/GenBank/DDBJ databases">
        <title>Genomic Encyclopedia of Type Strains, Phase IV (KMG-V): Genome sequencing to study the core and pangenomes of soil and plant-associated prokaryotes.</title>
        <authorList>
            <person name="Whitman W."/>
        </authorList>
    </citation>
    <scope>NUCLEOTIDE SEQUENCE</scope>
    <source>
        <strain evidence="1">C4</strain>
    </source>
</reference>
<keyword evidence="1" id="KW-0808">Transferase</keyword>